<dbReference type="GO" id="GO:0005524">
    <property type="term" value="F:ATP binding"/>
    <property type="evidence" value="ECO:0007669"/>
    <property type="project" value="InterPro"/>
</dbReference>
<gene>
    <name evidence="3" type="ORF">ER308_18625</name>
</gene>
<dbReference type="AlphaFoldDB" id="A0A411YJN1"/>
<dbReference type="PANTHER" id="PTHR30267:SF2">
    <property type="entry name" value="PROTEIN PRKA"/>
    <property type="match status" value="1"/>
</dbReference>
<dbReference type="Gene3D" id="3.40.50.300">
    <property type="entry name" value="P-loop containing nucleotide triphosphate hydrolases"/>
    <property type="match status" value="1"/>
</dbReference>
<dbReference type="OrthoDB" id="9760760at2"/>
<proteinExistence type="predicted"/>
<dbReference type="GO" id="GO:0004672">
    <property type="term" value="F:protein kinase activity"/>
    <property type="evidence" value="ECO:0007669"/>
    <property type="project" value="TreeGrafter"/>
</dbReference>
<accession>A0A411YJN1</accession>
<dbReference type="Proteomes" id="UP000291469">
    <property type="component" value="Chromosome"/>
</dbReference>
<dbReference type="KEGG" id="erz:ER308_18625"/>
<sequence length="510" mass="55006">MKCRRGPARRPKTPRECLGWRSAQPSRTGRDQVPDARAHAPRSATLGELRADGYPDRTVKQEIAANAASRLRAGDELVTGLVGFDDTVLPAVETALLAGHDLILLGERGQAKSRILRALPELLDDAIPVVAGSEVHDHPYHPFSPGARALVADHGDDTPIEWIGREARFAEKLATPDIAVADLIGDVDPIKVAEGRYLGDEGTIHFGLLPRHNRGIVAINELPDLAERIQVALLNVMEERDVQVRGYSLRLPLDLLVVATANPEDYTNRGRIITPLKDRFGSEVRTHYPTRLEDEVAVMAQEAVLPGGSVDVAVPPHLSEVLAAFTRALRSASEVNQRSGVSVRFSTASYETLAASALRRALRVGEEPAVARPVDLAQVLAAGLGKIEFETYEEGREIEVLERLLRRALLEVFRRRTAGVDLSALVERFEAGAVVETSDTLAGADLLGQLSGDETGPAVPGLGRLLAALDVAEESPALAASALEFALEGLHLSRRIDRTDLGDGVVRYGA</sequence>
<evidence type="ECO:0000259" key="2">
    <source>
        <dbReference type="Pfam" id="PF07726"/>
    </source>
</evidence>
<feature type="compositionally biased region" description="Basic residues" evidence="1">
    <location>
        <begin position="1"/>
        <end position="12"/>
    </location>
</feature>
<dbReference type="InterPro" id="IPR027417">
    <property type="entry name" value="P-loop_NTPase"/>
</dbReference>
<feature type="region of interest" description="Disordered" evidence="1">
    <location>
        <begin position="1"/>
        <end position="48"/>
    </location>
</feature>
<dbReference type="InterPro" id="IPR011703">
    <property type="entry name" value="ATPase_AAA-3"/>
</dbReference>
<keyword evidence="4" id="KW-1185">Reference proteome</keyword>
<evidence type="ECO:0000256" key="1">
    <source>
        <dbReference type="SAM" id="MobiDB-lite"/>
    </source>
</evidence>
<dbReference type="SUPFAM" id="SSF52540">
    <property type="entry name" value="P-loop containing nucleoside triphosphate hydrolases"/>
    <property type="match status" value="1"/>
</dbReference>
<evidence type="ECO:0000313" key="4">
    <source>
        <dbReference type="Proteomes" id="UP000291469"/>
    </source>
</evidence>
<dbReference type="PANTHER" id="PTHR30267">
    <property type="entry name" value="PROTEIN KINASE PRKA"/>
    <property type="match status" value="1"/>
</dbReference>
<name>A0A411YJN1_9ACTN</name>
<feature type="domain" description="ATPase AAA-3" evidence="2">
    <location>
        <begin position="175"/>
        <end position="269"/>
    </location>
</feature>
<evidence type="ECO:0000313" key="3">
    <source>
        <dbReference type="EMBL" id="QBI21382.1"/>
    </source>
</evidence>
<feature type="compositionally biased region" description="Basic and acidic residues" evidence="1">
    <location>
        <begin position="28"/>
        <end position="38"/>
    </location>
</feature>
<dbReference type="Pfam" id="PF07726">
    <property type="entry name" value="AAA_3"/>
    <property type="match status" value="1"/>
</dbReference>
<dbReference type="EMBL" id="CP036402">
    <property type="protein sequence ID" value="QBI21382.1"/>
    <property type="molecule type" value="Genomic_DNA"/>
</dbReference>
<organism evidence="3 4">
    <name type="scientific">Egibacter rhizosphaerae</name>
    <dbReference type="NCBI Taxonomy" id="1670831"/>
    <lineage>
        <taxon>Bacteria</taxon>
        <taxon>Bacillati</taxon>
        <taxon>Actinomycetota</taxon>
        <taxon>Nitriliruptoria</taxon>
        <taxon>Egibacterales</taxon>
        <taxon>Egibacteraceae</taxon>
        <taxon>Egibacter</taxon>
    </lineage>
</organism>
<protein>
    <submittedName>
        <fullName evidence="3">Magnesium chelatase</fullName>
    </submittedName>
</protein>
<dbReference type="GO" id="GO:0016887">
    <property type="term" value="F:ATP hydrolysis activity"/>
    <property type="evidence" value="ECO:0007669"/>
    <property type="project" value="InterPro"/>
</dbReference>
<dbReference type="FunFam" id="3.40.50.300:FF:000841">
    <property type="entry name" value="Magnesium protoporphyrin chelatase"/>
    <property type="match status" value="1"/>
</dbReference>
<reference evidence="3 4" key="1">
    <citation type="submission" date="2019-01" db="EMBL/GenBank/DDBJ databases">
        <title>Egibacter rhizosphaerae EGI 80759T.</title>
        <authorList>
            <person name="Chen D.-D."/>
            <person name="Tian Y."/>
            <person name="Jiao J.-Y."/>
            <person name="Zhang X.-T."/>
            <person name="Zhang Y.-G."/>
            <person name="Zhang Y."/>
            <person name="Xiao M."/>
            <person name="Shu W.-S."/>
            <person name="Li W.-J."/>
        </authorList>
    </citation>
    <scope>NUCLEOTIDE SEQUENCE [LARGE SCALE GENOMIC DNA]</scope>
    <source>
        <strain evidence="3 4">EGI 80759</strain>
    </source>
</reference>